<evidence type="ECO:0000256" key="1">
    <source>
        <dbReference type="ARBA" id="ARBA00043967"/>
    </source>
</evidence>
<dbReference type="InterPro" id="IPR055346">
    <property type="entry name" value="Fe-S_cluster_assembly_SufBD"/>
</dbReference>
<dbReference type="Proteomes" id="UP000231070">
    <property type="component" value="Unassembled WGS sequence"/>
</dbReference>
<gene>
    <name evidence="4" type="primary">sufD</name>
    <name evidence="4" type="ORF">CJ014_02100</name>
</gene>
<proteinExistence type="inferred from homology"/>
<evidence type="ECO:0000313" key="5">
    <source>
        <dbReference type="Proteomes" id="UP000231070"/>
    </source>
</evidence>
<accession>A0A2G9X3H0</accession>
<dbReference type="Pfam" id="PF19295">
    <property type="entry name" value="SufBD_N"/>
    <property type="match status" value="1"/>
</dbReference>
<sequence length="442" mass="46987">MIMVATPVRTPAEQALAARYPAERTSLPGTADVIAIRDAAFGGVDRTGLPHRRVEDWKYTDLRARLKTFPPAAGAADVARILIAAPAVEGDKARRLVIANGRYRPELSDLKDLEPGLSVFSLATALEAGDAVVLAALKLDDGIAANTAVALNTAFMTDGLVITVAEGAEVARPVELVHIAEGEPAASTAVRHLVTVGKGARLTLIETIESLDTVAHQSNVLTMIEVGEGAKVDHIRLQLEPDEAVSLTTLVARIDREANFDTFNAALGAGLARAQIFAEFAGRDAEAGFRGITMLSGRRHADTTLSLVHGAENCQSRELYKAVIDGEARSVFAGRIAVPAHAQKTDARMMTASLLLSEEAEADAKPELEIFADDVQCGHGATCGAIDDDLLFYLLSRGISKVEAESMLILAFLGEAIDEIQNQAVHDALIHRVEGWLKARAA</sequence>
<evidence type="ECO:0000259" key="2">
    <source>
        <dbReference type="Pfam" id="PF01458"/>
    </source>
</evidence>
<dbReference type="InterPro" id="IPR011542">
    <property type="entry name" value="SUF_FeS_clus_asmbl_SufD"/>
</dbReference>
<feature type="domain" description="SUF system FeS cluster assembly SufBD N-terminal" evidence="3">
    <location>
        <begin position="33"/>
        <end position="175"/>
    </location>
</feature>
<dbReference type="PANTHER" id="PTHR43575:SF1">
    <property type="entry name" value="PROTEIN ABCI7, CHLOROPLASTIC"/>
    <property type="match status" value="1"/>
</dbReference>
<evidence type="ECO:0000259" key="3">
    <source>
        <dbReference type="Pfam" id="PF19295"/>
    </source>
</evidence>
<reference evidence="4 5" key="1">
    <citation type="submission" date="2017-08" db="EMBL/GenBank/DDBJ databases">
        <title>Pleomorphomonas carboxidotrophicus sp. nov., a new mesophilic hydrogenogenic carboxidotroph.</title>
        <authorList>
            <person name="Esquivel-Elizondo S."/>
            <person name="Krajmalnik-Brown R."/>
            <person name="Maldonado J."/>
        </authorList>
    </citation>
    <scope>NUCLEOTIDE SEQUENCE [LARGE SCALE GENOMIC DNA]</scope>
    <source>
        <strain evidence="4 5">SVCO-16</strain>
    </source>
</reference>
<comment type="caution">
    <text evidence="4">The sequence shown here is derived from an EMBL/GenBank/DDBJ whole genome shotgun (WGS) entry which is preliminary data.</text>
</comment>
<comment type="similarity">
    <text evidence="1">Belongs to the iron-sulfur cluster assembly SufBD family.</text>
</comment>
<feature type="domain" description="SUF system FeS cluster assembly SufBD core" evidence="2">
    <location>
        <begin position="186"/>
        <end position="412"/>
    </location>
</feature>
<dbReference type="SUPFAM" id="SSF101960">
    <property type="entry name" value="Stabilizer of iron transporter SufD"/>
    <property type="match status" value="1"/>
</dbReference>
<dbReference type="NCBIfam" id="TIGR01981">
    <property type="entry name" value="sufD"/>
    <property type="match status" value="1"/>
</dbReference>
<dbReference type="OrthoDB" id="9768262at2"/>
<name>A0A2G9X3H0_9HYPH</name>
<dbReference type="PANTHER" id="PTHR43575">
    <property type="entry name" value="PROTEIN ABCI7, CHLOROPLASTIC"/>
    <property type="match status" value="1"/>
</dbReference>
<dbReference type="InterPro" id="IPR037284">
    <property type="entry name" value="SUF_FeS_clus_asmbl_SufBD_sf"/>
</dbReference>
<dbReference type="InterPro" id="IPR045595">
    <property type="entry name" value="SufBD_N"/>
</dbReference>
<dbReference type="GO" id="GO:0016226">
    <property type="term" value="P:iron-sulfur cluster assembly"/>
    <property type="evidence" value="ECO:0007669"/>
    <property type="project" value="InterPro"/>
</dbReference>
<keyword evidence="5" id="KW-1185">Reference proteome</keyword>
<dbReference type="Pfam" id="PF01458">
    <property type="entry name" value="SUFBD_core"/>
    <property type="match status" value="1"/>
</dbReference>
<dbReference type="EMBL" id="NQVN01000001">
    <property type="protein sequence ID" value="PIP00911.1"/>
    <property type="molecule type" value="Genomic_DNA"/>
</dbReference>
<evidence type="ECO:0000313" key="4">
    <source>
        <dbReference type="EMBL" id="PIP00911.1"/>
    </source>
</evidence>
<dbReference type="InterPro" id="IPR000825">
    <property type="entry name" value="SUF_FeS_clus_asmbl_SufBD_core"/>
</dbReference>
<dbReference type="AlphaFoldDB" id="A0A2G9X3H0"/>
<protein>
    <submittedName>
        <fullName evidence="4">Fe-S cluster assembly protein SufD</fullName>
    </submittedName>
</protein>
<organism evidence="4 5">
    <name type="scientific">Pleomorphomonas carboxyditropha</name>
    <dbReference type="NCBI Taxonomy" id="2023338"/>
    <lineage>
        <taxon>Bacteria</taxon>
        <taxon>Pseudomonadati</taxon>
        <taxon>Pseudomonadota</taxon>
        <taxon>Alphaproteobacteria</taxon>
        <taxon>Hyphomicrobiales</taxon>
        <taxon>Pleomorphomonadaceae</taxon>
        <taxon>Pleomorphomonas</taxon>
    </lineage>
</organism>